<evidence type="ECO:0000256" key="1">
    <source>
        <dbReference type="ARBA" id="ARBA00004123"/>
    </source>
</evidence>
<evidence type="ECO:0000313" key="8">
    <source>
        <dbReference type="Proteomes" id="UP001054252"/>
    </source>
</evidence>
<dbReference type="GO" id="GO:0045892">
    <property type="term" value="P:negative regulation of DNA-templated transcription"/>
    <property type="evidence" value="ECO:0007669"/>
    <property type="project" value="TreeGrafter"/>
</dbReference>
<dbReference type="InterPro" id="IPR032308">
    <property type="entry name" value="TDBD"/>
</dbReference>
<evidence type="ECO:0000259" key="6">
    <source>
        <dbReference type="Pfam" id="PF16135"/>
    </source>
</evidence>
<feature type="compositionally biased region" description="Polar residues" evidence="5">
    <location>
        <begin position="120"/>
        <end position="132"/>
    </location>
</feature>
<gene>
    <name evidence="7" type="ORF">SLEP1_g18530</name>
</gene>
<name>A0AAV5J1B5_9ROSI</name>
<dbReference type="AlphaFoldDB" id="A0AAV5J1B5"/>
<feature type="region of interest" description="Disordered" evidence="5">
    <location>
        <begin position="61"/>
        <end position="137"/>
    </location>
</feature>
<feature type="region of interest" description="Disordered" evidence="5">
    <location>
        <begin position="320"/>
        <end position="376"/>
    </location>
</feature>
<dbReference type="EMBL" id="BPVZ01000025">
    <property type="protein sequence ID" value="GKV06670.1"/>
    <property type="molecule type" value="Genomic_DNA"/>
</dbReference>
<proteinExistence type="inferred from homology"/>
<evidence type="ECO:0000256" key="3">
    <source>
        <dbReference type="ARBA" id="ARBA00023242"/>
    </source>
</evidence>
<comment type="similarity">
    <text evidence="2 4">Belongs to the Ninja family.</text>
</comment>
<protein>
    <recommendedName>
        <fullName evidence="4">Ninja-family protein</fullName>
    </recommendedName>
    <alternativeName>
        <fullName evidence="4">ABI-binding protein</fullName>
    </alternativeName>
</protein>
<feature type="compositionally biased region" description="Polar residues" evidence="5">
    <location>
        <begin position="25"/>
        <end position="37"/>
    </location>
</feature>
<feature type="compositionally biased region" description="Basic and acidic residues" evidence="5">
    <location>
        <begin position="38"/>
        <end position="47"/>
    </location>
</feature>
<evidence type="ECO:0000313" key="7">
    <source>
        <dbReference type="EMBL" id="GKV06670.1"/>
    </source>
</evidence>
<keyword evidence="8" id="KW-1185">Reference proteome</keyword>
<dbReference type="GO" id="GO:0005634">
    <property type="term" value="C:nucleus"/>
    <property type="evidence" value="ECO:0007669"/>
    <property type="project" value="UniProtKB-SubCell"/>
</dbReference>
<feature type="compositionally biased region" description="Basic and acidic residues" evidence="5">
    <location>
        <begin position="337"/>
        <end position="352"/>
    </location>
</feature>
<comment type="caution">
    <text evidence="7">The sequence shown here is derived from an EMBL/GenBank/DDBJ whole genome shotgun (WGS) entry which is preliminary data.</text>
</comment>
<feature type="region of interest" description="Disordered" evidence="5">
    <location>
        <begin position="1"/>
        <end position="47"/>
    </location>
</feature>
<keyword evidence="3 4" id="KW-0539">Nucleus</keyword>
<feature type="domain" description="Tify" evidence="6">
    <location>
        <begin position="439"/>
        <end position="465"/>
    </location>
</feature>
<feature type="compositionally biased region" description="Polar residues" evidence="5">
    <location>
        <begin position="366"/>
        <end position="376"/>
    </location>
</feature>
<sequence>MEDENGLELSLGLSCGASSAKSKGTQKQDSGPGSQRSDLGKPAEKFFNDLSKANVDADASANLNGKGVWGTHSNRSSDIDDEKWSESGSKRKISFDEINNQKKHEREAHHADLREKSKTSHISITTDDGSTAENEDVADSEVVGSTSKRVSHHDDGSKQFIAISGSSEIAKEVHVYSDSNVADAHGQKRFNMSSENNFRLGSVTYGNPFPVQSVNVLNQAYQISVKDANSAGTPSSSGHPLAGMMQIMPTTTMEQLGAQSSNPGNLPVMFGYSSIQLPTLDKDHPWGMVSPPTQFHPSYPGRGSLNSEKHNDGLKISQGPMQAIARSSSEATQYEGRALERPRGEGKQHTTEEGSSSRAEADVRGSSMNFRPNNSADRTSIEGLSIDFSAIKPGIAADLKFGGSGSYPPNLPWVSTTGSGPHGRIISGVTYRYSTNQIRIVCACHGSHMSPEEFVRHASEEFVNPDNNSGLATFPSTNPAASAQS</sequence>
<feature type="compositionally biased region" description="Low complexity" evidence="5">
    <location>
        <begin position="7"/>
        <end position="23"/>
    </location>
</feature>
<evidence type="ECO:0000256" key="2">
    <source>
        <dbReference type="ARBA" id="ARBA00006081"/>
    </source>
</evidence>
<dbReference type="PANTHER" id="PTHR31413">
    <property type="entry name" value="AFP HOMOLOG 2"/>
    <property type="match status" value="1"/>
</dbReference>
<feature type="region of interest" description="Disordered" evidence="5">
    <location>
        <begin position="466"/>
        <end position="485"/>
    </location>
</feature>
<evidence type="ECO:0000256" key="4">
    <source>
        <dbReference type="RuleBase" id="RU369029"/>
    </source>
</evidence>
<dbReference type="Proteomes" id="UP001054252">
    <property type="component" value="Unassembled WGS sequence"/>
</dbReference>
<feature type="compositionally biased region" description="Basic and acidic residues" evidence="5">
    <location>
        <begin position="75"/>
        <end position="118"/>
    </location>
</feature>
<dbReference type="InterPro" id="IPR031307">
    <property type="entry name" value="Ninja_fam"/>
</dbReference>
<evidence type="ECO:0000256" key="5">
    <source>
        <dbReference type="SAM" id="MobiDB-lite"/>
    </source>
</evidence>
<organism evidence="7 8">
    <name type="scientific">Rubroshorea leprosula</name>
    <dbReference type="NCBI Taxonomy" id="152421"/>
    <lineage>
        <taxon>Eukaryota</taxon>
        <taxon>Viridiplantae</taxon>
        <taxon>Streptophyta</taxon>
        <taxon>Embryophyta</taxon>
        <taxon>Tracheophyta</taxon>
        <taxon>Spermatophyta</taxon>
        <taxon>Magnoliopsida</taxon>
        <taxon>eudicotyledons</taxon>
        <taxon>Gunneridae</taxon>
        <taxon>Pentapetalae</taxon>
        <taxon>rosids</taxon>
        <taxon>malvids</taxon>
        <taxon>Malvales</taxon>
        <taxon>Dipterocarpaceae</taxon>
        <taxon>Rubroshorea</taxon>
    </lineage>
</organism>
<accession>A0AAV5J1B5</accession>
<comment type="function">
    <text evidence="4">Acts as a negative regulator of abscisic acid (ABA) response.</text>
</comment>
<dbReference type="Pfam" id="PF16135">
    <property type="entry name" value="TDBD"/>
    <property type="match status" value="1"/>
</dbReference>
<comment type="subcellular location">
    <subcellularLocation>
        <location evidence="1 4">Nucleus</location>
    </subcellularLocation>
</comment>
<dbReference type="GO" id="GO:0009867">
    <property type="term" value="P:jasmonic acid mediated signaling pathway"/>
    <property type="evidence" value="ECO:0007669"/>
    <property type="project" value="TreeGrafter"/>
</dbReference>
<dbReference type="PANTHER" id="PTHR31413:SF12">
    <property type="entry name" value="AFP HOMOLOG 2"/>
    <property type="match status" value="1"/>
</dbReference>
<reference evidence="7 8" key="1">
    <citation type="journal article" date="2021" name="Commun. Biol.">
        <title>The genome of Shorea leprosula (Dipterocarpaceae) highlights the ecological relevance of drought in aseasonal tropical rainforests.</title>
        <authorList>
            <person name="Ng K.K.S."/>
            <person name="Kobayashi M.J."/>
            <person name="Fawcett J.A."/>
            <person name="Hatakeyama M."/>
            <person name="Paape T."/>
            <person name="Ng C.H."/>
            <person name="Ang C.C."/>
            <person name="Tnah L.H."/>
            <person name="Lee C.T."/>
            <person name="Nishiyama T."/>
            <person name="Sese J."/>
            <person name="O'Brien M.J."/>
            <person name="Copetti D."/>
            <person name="Mohd Noor M.I."/>
            <person name="Ong R.C."/>
            <person name="Putra M."/>
            <person name="Sireger I.Z."/>
            <person name="Indrioko S."/>
            <person name="Kosugi Y."/>
            <person name="Izuno A."/>
            <person name="Isagi Y."/>
            <person name="Lee S.L."/>
            <person name="Shimizu K.K."/>
        </authorList>
    </citation>
    <scope>NUCLEOTIDE SEQUENCE [LARGE SCALE GENOMIC DNA]</scope>
    <source>
        <strain evidence="7">214</strain>
    </source>
</reference>